<protein>
    <recommendedName>
        <fullName evidence="3">WbqC family protein</fullName>
    </recommendedName>
</protein>
<sequence length="209" mass="24346">MASLLIETQYLPPIAFFSYVAAADELLLEACENFEKQTFRNRCQILSSQQVDTLTIPLKGANKKIKTKDIKIDNEQPWQVKHWRTIRTCYGKTPFFEFFSDEFEPIFQGKYSFLWDFNLDLLTKCLKIMQLPIKITETTCFDKETKNNVIDARSLISPKKPEFIQNNFRPQQYYQNFGNTFEKNLSIIDLLMNEGSNALNVIKASKVGI</sequence>
<name>A0ABQ1MCK1_9BACT</name>
<gene>
    <name evidence="1" type="ORF">GCM10011506_25040</name>
</gene>
<organism evidence="1 2">
    <name type="scientific">Marivirga lumbricoides</name>
    <dbReference type="NCBI Taxonomy" id="1046115"/>
    <lineage>
        <taxon>Bacteria</taxon>
        <taxon>Pseudomonadati</taxon>
        <taxon>Bacteroidota</taxon>
        <taxon>Cytophagia</taxon>
        <taxon>Cytophagales</taxon>
        <taxon>Marivirgaceae</taxon>
        <taxon>Marivirga</taxon>
    </lineage>
</organism>
<proteinExistence type="predicted"/>
<evidence type="ECO:0000313" key="2">
    <source>
        <dbReference type="Proteomes" id="UP000636010"/>
    </source>
</evidence>
<reference evidence="2" key="1">
    <citation type="journal article" date="2019" name="Int. J. Syst. Evol. Microbiol.">
        <title>The Global Catalogue of Microorganisms (GCM) 10K type strain sequencing project: providing services to taxonomists for standard genome sequencing and annotation.</title>
        <authorList>
            <consortium name="The Broad Institute Genomics Platform"/>
            <consortium name="The Broad Institute Genome Sequencing Center for Infectious Disease"/>
            <person name="Wu L."/>
            <person name="Ma J."/>
        </authorList>
    </citation>
    <scope>NUCLEOTIDE SEQUENCE [LARGE SCALE GENOMIC DNA]</scope>
    <source>
        <strain evidence="2">CGMCC 1.10832</strain>
    </source>
</reference>
<accession>A0ABQ1MCK1</accession>
<comment type="caution">
    <text evidence="1">The sequence shown here is derived from an EMBL/GenBank/DDBJ whole genome shotgun (WGS) entry which is preliminary data.</text>
</comment>
<keyword evidence="2" id="KW-1185">Reference proteome</keyword>
<evidence type="ECO:0008006" key="3">
    <source>
        <dbReference type="Google" id="ProtNLM"/>
    </source>
</evidence>
<dbReference type="Proteomes" id="UP000636010">
    <property type="component" value="Unassembled WGS sequence"/>
</dbReference>
<dbReference type="Pfam" id="PF08889">
    <property type="entry name" value="WbqC"/>
    <property type="match status" value="2"/>
</dbReference>
<evidence type="ECO:0000313" key="1">
    <source>
        <dbReference type="EMBL" id="GGC38587.1"/>
    </source>
</evidence>
<dbReference type="RefSeq" id="WP_188463889.1">
    <property type="nucleotide sequence ID" value="NZ_BAABHU010000007.1"/>
</dbReference>
<dbReference type="InterPro" id="IPR014985">
    <property type="entry name" value="WbqC"/>
</dbReference>
<dbReference type="EMBL" id="BMEC01000007">
    <property type="protein sequence ID" value="GGC38587.1"/>
    <property type="molecule type" value="Genomic_DNA"/>
</dbReference>